<dbReference type="Proteomes" id="UP001164250">
    <property type="component" value="Chromosome 12"/>
</dbReference>
<proteinExistence type="predicted"/>
<protein>
    <submittedName>
        <fullName evidence="1">Uncharacterized protein</fullName>
    </submittedName>
</protein>
<evidence type="ECO:0000313" key="1">
    <source>
        <dbReference type="EMBL" id="KAJ0082568.1"/>
    </source>
</evidence>
<sequence length="198" mass="21289">MLTVGLLSGSVLTVESLQGGSASLTMESAHASRWLDWRVICGLTGCWRTMNVAHGVDGVAHSDWTVVEGEIDKLAIEAVGFLNCVSVPCEAPQKVSAKALPQQEKDTGYQYIWYCKEHLDKDSCIILVTDGDIPGQALAEELARHLGKQRCSYYGVWSVAIGSHVSGSRCSEGSNKKCGVVSATSSRPSKNAVYIKLI</sequence>
<reference evidence="2" key="1">
    <citation type="journal article" date="2023" name="G3 (Bethesda)">
        <title>Genome assembly and association tests identify interacting loci associated with vigor, precocity, and sex in interspecific pistachio rootstocks.</title>
        <authorList>
            <person name="Palmer W."/>
            <person name="Jacygrad E."/>
            <person name="Sagayaradj S."/>
            <person name="Cavanaugh K."/>
            <person name="Han R."/>
            <person name="Bertier L."/>
            <person name="Beede B."/>
            <person name="Kafkas S."/>
            <person name="Golino D."/>
            <person name="Preece J."/>
            <person name="Michelmore R."/>
        </authorList>
    </citation>
    <scope>NUCLEOTIDE SEQUENCE [LARGE SCALE GENOMIC DNA]</scope>
</reference>
<keyword evidence="2" id="KW-1185">Reference proteome</keyword>
<name>A0ACC1A870_9ROSI</name>
<accession>A0ACC1A870</accession>
<gene>
    <name evidence="1" type="ORF">Patl1_11543</name>
</gene>
<comment type="caution">
    <text evidence="1">The sequence shown here is derived from an EMBL/GenBank/DDBJ whole genome shotgun (WGS) entry which is preliminary data.</text>
</comment>
<organism evidence="1 2">
    <name type="scientific">Pistacia atlantica</name>
    <dbReference type="NCBI Taxonomy" id="434234"/>
    <lineage>
        <taxon>Eukaryota</taxon>
        <taxon>Viridiplantae</taxon>
        <taxon>Streptophyta</taxon>
        <taxon>Embryophyta</taxon>
        <taxon>Tracheophyta</taxon>
        <taxon>Spermatophyta</taxon>
        <taxon>Magnoliopsida</taxon>
        <taxon>eudicotyledons</taxon>
        <taxon>Gunneridae</taxon>
        <taxon>Pentapetalae</taxon>
        <taxon>rosids</taxon>
        <taxon>malvids</taxon>
        <taxon>Sapindales</taxon>
        <taxon>Anacardiaceae</taxon>
        <taxon>Pistacia</taxon>
    </lineage>
</organism>
<dbReference type="EMBL" id="CM047908">
    <property type="protein sequence ID" value="KAJ0082568.1"/>
    <property type="molecule type" value="Genomic_DNA"/>
</dbReference>
<evidence type="ECO:0000313" key="2">
    <source>
        <dbReference type="Proteomes" id="UP001164250"/>
    </source>
</evidence>